<protein>
    <submittedName>
        <fullName evidence="1">Uncharacterized protein</fullName>
    </submittedName>
</protein>
<dbReference type="AlphaFoldDB" id="A0A1M6TAE4"/>
<evidence type="ECO:0000313" key="1">
    <source>
        <dbReference type="EMBL" id="SHK53931.1"/>
    </source>
</evidence>
<proteinExistence type="predicted"/>
<reference evidence="2" key="1">
    <citation type="submission" date="2016-11" db="EMBL/GenBank/DDBJ databases">
        <authorList>
            <person name="Varghese N."/>
            <person name="Submissions S."/>
        </authorList>
    </citation>
    <scope>NUCLEOTIDE SEQUENCE [LARGE SCALE GENOMIC DNA]</scope>
    <source>
        <strain evidence="2">DSM 26899</strain>
    </source>
</reference>
<organism evidence="1 2">
    <name type="scientific">Chryseobacterium polytrichastri</name>
    <dbReference type="NCBI Taxonomy" id="1302687"/>
    <lineage>
        <taxon>Bacteria</taxon>
        <taxon>Pseudomonadati</taxon>
        <taxon>Bacteroidota</taxon>
        <taxon>Flavobacteriia</taxon>
        <taxon>Flavobacteriales</taxon>
        <taxon>Weeksellaceae</taxon>
        <taxon>Chryseobacterium group</taxon>
        <taxon>Chryseobacterium</taxon>
    </lineage>
</organism>
<dbReference type="OrthoDB" id="1256929at2"/>
<dbReference type="RefSeq" id="WP_139262521.1">
    <property type="nucleotide sequence ID" value="NZ_FRAV01000005.1"/>
</dbReference>
<keyword evidence="2" id="KW-1185">Reference proteome</keyword>
<dbReference type="PROSITE" id="PS51257">
    <property type="entry name" value="PROKAR_LIPOPROTEIN"/>
    <property type="match status" value="1"/>
</dbReference>
<name>A0A1M6TAE4_9FLAO</name>
<dbReference type="EMBL" id="FRAV01000005">
    <property type="protein sequence ID" value="SHK53931.1"/>
    <property type="molecule type" value="Genomic_DNA"/>
</dbReference>
<accession>A0A1M6TAE4</accession>
<dbReference type="Proteomes" id="UP000184364">
    <property type="component" value="Unassembled WGS sequence"/>
</dbReference>
<dbReference type="STRING" id="1302687.SAMN05444267_100532"/>
<evidence type="ECO:0000313" key="2">
    <source>
        <dbReference type="Proteomes" id="UP000184364"/>
    </source>
</evidence>
<sequence length="225" mass="26535">MKINSNIIISFFFLTILACKKKEIIDPYKDLNATEYFSISTNLKNLKNIERFKVNDSIFKIKGQFEAYEITGNINNNQIRLGWWVARNAVTRDIKAKLEYIFIDNKEFVNQYILFKNGKIDTAKSKFYSFSKKNDSIKYKFYMPVEPDEIRSDGNLNYRYSYQGKEKRHLESKAYKNNNIFTNVIFIPKTSHSSNLIIRGAFWKMMQLKNGSIAKNDIYVLDTLK</sequence>
<gene>
    <name evidence="1" type="ORF">SAMN05444267_100532</name>
</gene>